<dbReference type="Proteomes" id="UP000465240">
    <property type="component" value="Unassembled WGS sequence"/>
</dbReference>
<accession>A0ABQ1C735</accession>
<organism evidence="1 2">
    <name type="scientific">Mycobacterium paragordonae</name>
    <dbReference type="NCBI Taxonomy" id="1389713"/>
    <lineage>
        <taxon>Bacteria</taxon>
        <taxon>Bacillati</taxon>
        <taxon>Actinomycetota</taxon>
        <taxon>Actinomycetes</taxon>
        <taxon>Mycobacteriales</taxon>
        <taxon>Mycobacteriaceae</taxon>
        <taxon>Mycobacterium</taxon>
    </lineage>
</organism>
<sequence length="54" mass="5775">MLGYAGPEGAAINGDEETVSERLDELAAAGIDVFVGIVFDPSREVPERSVRCCY</sequence>
<gene>
    <name evidence="1" type="ORF">MPRG_35410</name>
</gene>
<evidence type="ECO:0000313" key="1">
    <source>
        <dbReference type="EMBL" id="GFG80265.1"/>
    </source>
</evidence>
<keyword evidence="2" id="KW-1185">Reference proteome</keyword>
<comment type="caution">
    <text evidence="1">The sequence shown here is derived from an EMBL/GenBank/DDBJ whole genome shotgun (WGS) entry which is preliminary data.</text>
</comment>
<proteinExistence type="predicted"/>
<reference evidence="1 2" key="1">
    <citation type="journal article" date="2019" name="Emerg. Microbes Infect.">
        <title>Comprehensive subspecies identification of 175 nontuberculous mycobacteria species based on 7547 genomic profiles.</title>
        <authorList>
            <person name="Matsumoto Y."/>
            <person name="Kinjo T."/>
            <person name="Motooka D."/>
            <person name="Nabeya D."/>
            <person name="Jung N."/>
            <person name="Uechi K."/>
            <person name="Horii T."/>
            <person name="Iida T."/>
            <person name="Fujita J."/>
            <person name="Nakamura S."/>
        </authorList>
    </citation>
    <scope>NUCLEOTIDE SEQUENCE [LARGE SCALE GENOMIC DNA]</scope>
    <source>
        <strain evidence="1 2">JCM 18565</strain>
    </source>
</reference>
<evidence type="ECO:0000313" key="2">
    <source>
        <dbReference type="Proteomes" id="UP000465240"/>
    </source>
</evidence>
<name>A0ABQ1C735_9MYCO</name>
<dbReference type="EMBL" id="BLKX01000001">
    <property type="protein sequence ID" value="GFG80265.1"/>
    <property type="molecule type" value="Genomic_DNA"/>
</dbReference>
<dbReference type="RefSeq" id="WP_162951519.1">
    <property type="nucleotide sequence ID" value="NZ_BLKX01000001.1"/>
</dbReference>
<protein>
    <submittedName>
        <fullName evidence="1">Uncharacterized protein</fullName>
    </submittedName>
</protein>